<organism evidence="2 3">
    <name type="scientific">Candidatus Buchananbacteria bacterium CG10_big_fil_rev_8_21_14_0_10_33_19</name>
    <dbReference type="NCBI Taxonomy" id="1974525"/>
    <lineage>
        <taxon>Bacteria</taxon>
        <taxon>Candidatus Buchananiibacteriota</taxon>
    </lineage>
</organism>
<accession>A0A2H0W733</accession>
<feature type="region of interest" description="Disordered" evidence="1">
    <location>
        <begin position="1"/>
        <end position="21"/>
    </location>
</feature>
<evidence type="ECO:0000313" key="3">
    <source>
        <dbReference type="Proteomes" id="UP000229056"/>
    </source>
</evidence>
<protein>
    <submittedName>
        <fullName evidence="2">Uncharacterized protein</fullName>
    </submittedName>
</protein>
<comment type="caution">
    <text evidence="2">The sequence shown here is derived from an EMBL/GenBank/DDBJ whole genome shotgun (WGS) entry which is preliminary data.</text>
</comment>
<name>A0A2H0W733_9BACT</name>
<dbReference type="Proteomes" id="UP000229056">
    <property type="component" value="Unassembled WGS sequence"/>
</dbReference>
<gene>
    <name evidence="2" type="ORF">COT80_00455</name>
</gene>
<proteinExistence type="predicted"/>
<dbReference type="EMBL" id="PEZY01000004">
    <property type="protein sequence ID" value="PIS06401.1"/>
    <property type="molecule type" value="Genomic_DNA"/>
</dbReference>
<reference evidence="3" key="1">
    <citation type="submission" date="2017-09" db="EMBL/GenBank/DDBJ databases">
        <title>Depth-based differentiation of microbial function through sediment-hosted aquifers and enrichment of novel symbionts in the deep terrestrial subsurface.</title>
        <authorList>
            <person name="Probst A.J."/>
            <person name="Ladd B."/>
            <person name="Jarett J.K."/>
            <person name="Geller-Mcgrath D.E."/>
            <person name="Sieber C.M.K."/>
            <person name="Emerson J.B."/>
            <person name="Anantharaman K."/>
            <person name="Thomas B.C."/>
            <person name="Malmstrom R."/>
            <person name="Stieglmeier M."/>
            <person name="Klingl A."/>
            <person name="Woyke T."/>
            <person name="Ryan C.M."/>
            <person name="Banfield J.F."/>
        </authorList>
    </citation>
    <scope>NUCLEOTIDE SEQUENCE [LARGE SCALE GENOMIC DNA]</scope>
</reference>
<dbReference type="AlphaFoldDB" id="A0A2H0W733"/>
<feature type="compositionally biased region" description="Polar residues" evidence="1">
    <location>
        <begin position="1"/>
        <end position="19"/>
    </location>
</feature>
<sequence length="161" mass="17562">MGKNQGNQTGPQKGKQQNFPKCPVCGTRPLPKDREVCLVCRPEYAITDDLTRGVSGWEMLVQTYKNGVQANVSFVVDVLSKKVAIVEATSNKYWKSSGVAVIPLEFSDKKRTASFHIIGGPADIRQREIPAEKPAGFKSVKPDTGQGFWKNLLKGLEGLGG</sequence>
<evidence type="ECO:0000256" key="1">
    <source>
        <dbReference type="SAM" id="MobiDB-lite"/>
    </source>
</evidence>
<evidence type="ECO:0000313" key="2">
    <source>
        <dbReference type="EMBL" id="PIS06401.1"/>
    </source>
</evidence>